<dbReference type="SMART" id="SM00249">
    <property type="entry name" value="PHD"/>
    <property type="match status" value="1"/>
</dbReference>
<reference evidence="15" key="1">
    <citation type="submission" date="2023-07" db="EMBL/GenBank/DDBJ databases">
        <title>A chromosome-level genome assembly of Lolium multiflorum.</title>
        <authorList>
            <person name="Chen Y."/>
            <person name="Copetti D."/>
            <person name="Kolliker R."/>
            <person name="Studer B."/>
        </authorList>
    </citation>
    <scope>NUCLEOTIDE SEQUENCE</scope>
    <source>
        <strain evidence="15">02402/16</strain>
        <tissue evidence="15">Leaf</tissue>
    </source>
</reference>
<dbReference type="GO" id="GO:0000976">
    <property type="term" value="F:transcription cis-regulatory region binding"/>
    <property type="evidence" value="ECO:0007669"/>
    <property type="project" value="TreeGrafter"/>
</dbReference>
<evidence type="ECO:0000256" key="7">
    <source>
        <dbReference type="ARBA" id="ARBA00022853"/>
    </source>
</evidence>
<keyword evidence="4 12" id="KW-0479">Metal-binding</keyword>
<dbReference type="InterPro" id="IPR001965">
    <property type="entry name" value="Znf_PHD"/>
</dbReference>
<evidence type="ECO:0000256" key="6">
    <source>
        <dbReference type="ARBA" id="ARBA00022833"/>
    </source>
</evidence>
<dbReference type="InterPro" id="IPR044104">
    <property type="entry name" value="PHD_AL_plant"/>
</dbReference>
<dbReference type="PROSITE" id="PS01359">
    <property type="entry name" value="ZF_PHD_1"/>
    <property type="match status" value="1"/>
</dbReference>
<proteinExistence type="inferred from homology"/>
<evidence type="ECO:0000256" key="2">
    <source>
        <dbReference type="ARBA" id="ARBA00004123"/>
    </source>
</evidence>
<dbReference type="Proteomes" id="UP001231189">
    <property type="component" value="Unassembled WGS sequence"/>
</dbReference>
<dbReference type="InterPro" id="IPR021998">
    <property type="entry name" value="Alfin_N"/>
</dbReference>
<evidence type="ECO:0000313" key="16">
    <source>
        <dbReference type="Proteomes" id="UP001231189"/>
    </source>
</evidence>
<evidence type="ECO:0000256" key="8">
    <source>
        <dbReference type="ARBA" id="ARBA00023015"/>
    </source>
</evidence>
<feature type="compositionally biased region" description="Polar residues" evidence="13">
    <location>
        <begin position="252"/>
        <end position="275"/>
    </location>
</feature>
<evidence type="ECO:0000313" key="15">
    <source>
        <dbReference type="EMBL" id="KAK1680907.1"/>
    </source>
</evidence>
<comment type="caution">
    <text evidence="15">The sequence shown here is derived from an EMBL/GenBank/DDBJ whole genome shotgun (WGS) entry which is preliminary data.</text>
</comment>
<evidence type="ECO:0000256" key="10">
    <source>
        <dbReference type="ARBA" id="ARBA00023242"/>
    </source>
</evidence>
<keyword evidence="5 11" id="KW-0863">Zinc-finger</keyword>
<dbReference type="GO" id="GO:0005634">
    <property type="term" value="C:nucleus"/>
    <property type="evidence" value="ECO:0007669"/>
    <property type="project" value="UniProtKB-SubCell"/>
</dbReference>
<evidence type="ECO:0000256" key="3">
    <source>
        <dbReference type="ARBA" id="ARBA00010445"/>
    </source>
</evidence>
<dbReference type="InterPro" id="IPR019786">
    <property type="entry name" value="Zinc_finger_PHD-type_CS"/>
</dbReference>
<dbReference type="Pfam" id="PF00628">
    <property type="entry name" value="PHD"/>
    <property type="match status" value="1"/>
</dbReference>
<dbReference type="SUPFAM" id="SSF57903">
    <property type="entry name" value="FYVE/PHD zinc finger"/>
    <property type="match status" value="1"/>
</dbReference>
<evidence type="ECO:0000256" key="12">
    <source>
        <dbReference type="RuleBase" id="RU369089"/>
    </source>
</evidence>
<comment type="subcellular location">
    <subcellularLocation>
        <location evidence="2 12">Nucleus</location>
    </subcellularLocation>
</comment>
<dbReference type="InterPro" id="IPR019787">
    <property type="entry name" value="Znf_PHD-finger"/>
</dbReference>
<dbReference type="GO" id="GO:0006355">
    <property type="term" value="P:regulation of DNA-templated transcription"/>
    <property type="evidence" value="ECO:0007669"/>
    <property type="project" value="UniProtKB-UniRule"/>
</dbReference>
<feature type="compositionally biased region" description="Basic and acidic residues" evidence="13">
    <location>
        <begin position="240"/>
        <end position="251"/>
    </location>
</feature>
<feature type="region of interest" description="Disordered" evidence="13">
    <location>
        <begin position="240"/>
        <end position="285"/>
    </location>
</feature>
<comment type="domain">
    <text evidence="12">The PHD-type zinc finger mediates the binding to H3K4me3.</text>
</comment>
<dbReference type="AlphaFoldDB" id="A0AAD8TFH0"/>
<keyword evidence="6 12" id="KW-0862">Zinc</keyword>
<evidence type="ECO:0000256" key="5">
    <source>
        <dbReference type="ARBA" id="ARBA00022771"/>
    </source>
</evidence>
<dbReference type="EMBL" id="JAUUTY010000002">
    <property type="protein sequence ID" value="KAK1680907.1"/>
    <property type="molecule type" value="Genomic_DNA"/>
</dbReference>
<sequence>MGYPARKSRLHDSARSASLGPTNTLLDPTGLHSTKPPNPPSSRHRPGGSQPGSSSLFHRVTPPVDRIPYLKIPSSVRASTLAPVTSESPTLLLAPPGTVPPLMDVATAPVSPTPRTVEDIYKDFNNRRTALVRALTVDVDDFFGYCDPEKENLCLYGYSNGCWEVALPAEEVPPEMPEPALGINFARDGMHRRDWLSLVAVHSDSWLLSVAFFFGARLNANERKRLFSMINDQATVLESLSERKHSRDNKSGVENSGKSRQSAKRANNDMQTRNSRPAVVDDAYEDDDEHSETLCGTCGGRYNASEFWIGCDICERWFHGKCVRITPAKAEHIKHYKCPDCSSKKGRQ</sequence>
<feature type="domain" description="PHD-type" evidence="14">
    <location>
        <begin position="292"/>
        <end position="344"/>
    </location>
</feature>
<dbReference type="PANTHER" id="PTHR12321:SF39">
    <property type="entry name" value="PHD FINGER PROTEIN ALFIN-LIKE 2"/>
    <property type="match status" value="1"/>
</dbReference>
<keyword evidence="8 12" id="KW-0805">Transcription regulation</keyword>
<keyword evidence="10 12" id="KW-0539">Nucleus</keyword>
<feature type="region of interest" description="Disordered" evidence="13">
    <location>
        <begin position="1"/>
        <end position="60"/>
    </location>
</feature>
<dbReference type="GO" id="GO:0006325">
    <property type="term" value="P:chromatin organization"/>
    <property type="evidence" value="ECO:0007669"/>
    <property type="project" value="UniProtKB-UniRule"/>
</dbReference>
<keyword evidence="9 12" id="KW-0804">Transcription</keyword>
<accession>A0AAD8TFH0</accession>
<protein>
    <recommendedName>
        <fullName evidence="12">PHD finger protein ALFIN-LIKE</fullName>
    </recommendedName>
</protein>
<dbReference type="InterPro" id="IPR013083">
    <property type="entry name" value="Znf_RING/FYVE/PHD"/>
</dbReference>
<evidence type="ECO:0000256" key="4">
    <source>
        <dbReference type="ARBA" id="ARBA00022723"/>
    </source>
</evidence>
<dbReference type="Gene3D" id="3.30.40.10">
    <property type="entry name" value="Zinc/RING finger domain, C3HC4 (zinc finger)"/>
    <property type="match status" value="1"/>
</dbReference>
<organism evidence="15 16">
    <name type="scientific">Lolium multiflorum</name>
    <name type="common">Italian ryegrass</name>
    <name type="synonym">Lolium perenne subsp. multiflorum</name>
    <dbReference type="NCBI Taxonomy" id="4521"/>
    <lineage>
        <taxon>Eukaryota</taxon>
        <taxon>Viridiplantae</taxon>
        <taxon>Streptophyta</taxon>
        <taxon>Embryophyta</taxon>
        <taxon>Tracheophyta</taxon>
        <taxon>Spermatophyta</taxon>
        <taxon>Magnoliopsida</taxon>
        <taxon>Liliopsida</taxon>
        <taxon>Poales</taxon>
        <taxon>Poaceae</taxon>
        <taxon>BOP clade</taxon>
        <taxon>Pooideae</taxon>
        <taxon>Poodae</taxon>
        <taxon>Poeae</taxon>
        <taxon>Poeae Chloroplast Group 2 (Poeae type)</taxon>
        <taxon>Loliodinae</taxon>
        <taxon>Loliinae</taxon>
        <taxon>Lolium</taxon>
    </lineage>
</organism>
<dbReference type="FunFam" id="3.30.40.10:FF:000306">
    <property type="entry name" value="PHD finger alfin-like protein"/>
    <property type="match status" value="1"/>
</dbReference>
<evidence type="ECO:0000256" key="9">
    <source>
        <dbReference type="ARBA" id="ARBA00023163"/>
    </source>
</evidence>
<comment type="function">
    <text evidence="1 12">Histone-binding component that specifically recognizes H3 tails trimethylated on 'Lys-4' (H3K4me3), which mark transcription start sites of virtually all active genes.</text>
</comment>
<dbReference type="CDD" id="cd15613">
    <property type="entry name" value="PHD_AL_plant"/>
    <property type="match status" value="1"/>
</dbReference>
<keyword evidence="7 12" id="KW-0156">Chromatin regulator</keyword>
<dbReference type="InterPro" id="IPR045104">
    <property type="entry name" value="Alfin"/>
</dbReference>
<evidence type="ECO:0000259" key="14">
    <source>
        <dbReference type="PROSITE" id="PS50016"/>
    </source>
</evidence>
<dbReference type="PANTHER" id="PTHR12321">
    <property type="entry name" value="CPG BINDING PROTEIN"/>
    <property type="match status" value="1"/>
</dbReference>
<gene>
    <name evidence="15" type="ORF">QYE76_041755</name>
</gene>
<comment type="similarity">
    <text evidence="3 12">Belongs to the Alfin family.</text>
</comment>
<dbReference type="GO" id="GO:0008270">
    <property type="term" value="F:zinc ion binding"/>
    <property type="evidence" value="ECO:0007669"/>
    <property type="project" value="UniProtKB-KW"/>
</dbReference>
<dbReference type="InterPro" id="IPR011011">
    <property type="entry name" value="Znf_FYVE_PHD"/>
</dbReference>
<dbReference type="GO" id="GO:0042393">
    <property type="term" value="F:histone binding"/>
    <property type="evidence" value="ECO:0007669"/>
    <property type="project" value="UniProtKB-UniRule"/>
</dbReference>
<evidence type="ECO:0000256" key="13">
    <source>
        <dbReference type="SAM" id="MobiDB-lite"/>
    </source>
</evidence>
<comment type="subunit">
    <text evidence="12">Interacts with H3K4me3 and to a lesser extent with H3K4me2.</text>
</comment>
<keyword evidence="16" id="KW-1185">Reference proteome</keyword>
<evidence type="ECO:0000256" key="1">
    <source>
        <dbReference type="ARBA" id="ARBA00002232"/>
    </source>
</evidence>
<dbReference type="PROSITE" id="PS50016">
    <property type="entry name" value="ZF_PHD_2"/>
    <property type="match status" value="1"/>
</dbReference>
<evidence type="ECO:0000256" key="11">
    <source>
        <dbReference type="PROSITE-ProRule" id="PRU00146"/>
    </source>
</evidence>
<name>A0AAD8TFH0_LOLMU</name>
<dbReference type="Pfam" id="PF12165">
    <property type="entry name" value="Alfin"/>
    <property type="match status" value="1"/>
</dbReference>
<feature type="compositionally biased region" description="Polar residues" evidence="13">
    <location>
        <begin position="15"/>
        <end position="26"/>
    </location>
</feature>
<dbReference type="GO" id="GO:0003712">
    <property type="term" value="F:transcription coregulator activity"/>
    <property type="evidence" value="ECO:0007669"/>
    <property type="project" value="TreeGrafter"/>
</dbReference>